<dbReference type="STRING" id="658187.LDG_7705"/>
<dbReference type="EMBL" id="JH413832">
    <property type="protein sequence ID" value="EHL30372.1"/>
    <property type="molecule type" value="Genomic_DNA"/>
</dbReference>
<dbReference type="OrthoDB" id="5734946at2"/>
<dbReference type="InParanoid" id="G9ER01"/>
<name>G9ER01_9GAMM</name>
<dbReference type="Pfam" id="PF16137">
    <property type="entry name" value="DUF4845"/>
    <property type="match status" value="1"/>
</dbReference>
<dbReference type="RefSeq" id="WP_006871607.1">
    <property type="nucleotide sequence ID" value="NZ_JH413832.1"/>
</dbReference>
<evidence type="ECO:0000256" key="1">
    <source>
        <dbReference type="SAM" id="Phobius"/>
    </source>
</evidence>
<reference evidence="2 3" key="1">
    <citation type="journal article" date="2011" name="BMC Genomics">
        <title>Insight into cross-talk between intra-amoebal pathogens.</title>
        <authorList>
            <person name="Gimenez G."/>
            <person name="Bertelli C."/>
            <person name="Moliner C."/>
            <person name="Robert C."/>
            <person name="Raoult D."/>
            <person name="Fournier P.E."/>
            <person name="Greub G."/>
        </authorList>
    </citation>
    <scope>NUCLEOTIDE SEQUENCE [LARGE SCALE GENOMIC DNA]</scope>
    <source>
        <strain evidence="2 3">LLAP12</strain>
    </source>
</reference>
<proteinExistence type="predicted"/>
<accession>G9ER01</accession>
<keyword evidence="1" id="KW-0812">Transmembrane</keyword>
<organism evidence="2 3">
    <name type="scientific">Legionella drancourtii LLAP12</name>
    <dbReference type="NCBI Taxonomy" id="658187"/>
    <lineage>
        <taxon>Bacteria</taxon>
        <taxon>Pseudomonadati</taxon>
        <taxon>Pseudomonadota</taxon>
        <taxon>Gammaproteobacteria</taxon>
        <taxon>Legionellales</taxon>
        <taxon>Legionellaceae</taxon>
        <taxon>Legionella</taxon>
    </lineage>
</organism>
<dbReference type="Proteomes" id="UP000002770">
    <property type="component" value="Unassembled WGS sequence"/>
</dbReference>
<sequence>MHKQQGMTFIGMLLTMATVIIAAILVMRAVPVYLQYYSIIESIKSLNAVPVASLTGDSYSDVEVLRGRLNKHLEINGLDNLKPDQLTIVPNGTNKFTVKLKYQIVRPLLYNISLLFDFNDTQEVVTGSEN</sequence>
<protein>
    <recommendedName>
        <fullName evidence="4">Transmembrane protein</fullName>
    </recommendedName>
</protein>
<keyword evidence="1" id="KW-0472">Membrane</keyword>
<dbReference type="HOGENOM" id="CLU_149778_0_1_6"/>
<keyword evidence="1" id="KW-1133">Transmembrane helix</keyword>
<dbReference type="AlphaFoldDB" id="G9ER01"/>
<evidence type="ECO:0008006" key="4">
    <source>
        <dbReference type="Google" id="ProtNLM"/>
    </source>
</evidence>
<dbReference type="eggNOG" id="COG4969">
    <property type="taxonomic scope" value="Bacteria"/>
</dbReference>
<keyword evidence="3" id="KW-1185">Reference proteome</keyword>
<evidence type="ECO:0000313" key="3">
    <source>
        <dbReference type="Proteomes" id="UP000002770"/>
    </source>
</evidence>
<evidence type="ECO:0000313" key="2">
    <source>
        <dbReference type="EMBL" id="EHL30372.1"/>
    </source>
</evidence>
<gene>
    <name evidence="2" type="ORF">LDG_7705</name>
</gene>
<feature type="transmembrane region" description="Helical" evidence="1">
    <location>
        <begin position="12"/>
        <end position="34"/>
    </location>
</feature>
<dbReference type="InterPro" id="IPR032314">
    <property type="entry name" value="DUF4845"/>
</dbReference>